<dbReference type="EMBL" id="CP036279">
    <property type="protein sequence ID" value="QDU59650.1"/>
    <property type="molecule type" value="Genomic_DNA"/>
</dbReference>
<dbReference type="Pfam" id="PF04338">
    <property type="entry name" value="DUF481"/>
    <property type="match status" value="1"/>
</dbReference>
<evidence type="ECO:0000313" key="3">
    <source>
        <dbReference type="Proteomes" id="UP000317093"/>
    </source>
</evidence>
<organism evidence="2 3">
    <name type="scientific">Kolteria novifilia</name>
    <dbReference type="NCBI Taxonomy" id="2527975"/>
    <lineage>
        <taxon>Bacteria</taxon>
        <taxon>Pseudomonadati</taxon>
        <taxon>Planctomycetota</taxon>
        <taxon>Planctomycetia</taxon>
        <taxon>Kolteriales</taxon>
        <taxon>Kolteriaceae</taxon>
        <taxon>Kolteria</taxon>
    </lineage>
</organism>
<reference evidence="2 3" key="1">
    <citation type="submission" date="2019-02" db="EMBL/GenBank/DDBJ databases">
        <title>Deep-cultivation of Planctomycetes and their phenomic and genomic characterization uncovers novel biology.</title>
        <authorList>
            <person name="Wiegand S."/>
            <person name="Jogler M."/>
            <person name="Boedeker C."/>
            <person name="Pinto D."/>
            <person name="Vollmers J."/>
            <person name="Rivas-Marin E."/>
            <person name="Kohn T."/>
            <person name="Peeters S.H."/>
            <person name="Heuer A."/>
            <person name="Rast P."/>
            <person name="Oberbeckmann S."/>
            <person name="Bunk B."/>
            <person name="Jeske O."/>
            <person name="Meyerdierks A."/>
            <person name="Storesund J.E."/>
            <person name="Kallscheuer N."/>
            <person name="Luecker S."/>
            <person name="Lage O.M."/>
            <person name="Pohl T."/>
            <person name="Merkel B.J."/>
            <person name="Hornburger P."/>
            <person name="Mueller R.-W."/>
            <person name="Bruemmer F."/>
            <person name="Labrenz M."/>
            <person name="Spormann A.M."/>
            <person name="Op den Camp H."/>
            <person name="Overmann J."/>
            <person name="Amann R."/>
            <person name="Jetten M.S.M."/>
            <person name="Mascher T."/>
            <person name="Medema M.H."/>
            <person name="Devos D.P."/>
            <person name="Kaster A.-K."/>
            <person name="Ovreas L."/>
            <person name="Rohde M."/>
            <person name="Galperin M.Y."/>
            <person name="Jogler C."/>
        </authorList>
    </citation>
    <scope>NUCLEOTIDE SEQUENCE [LARGE SCALE GENOMIC DNA]</scope>
    <source>
        <strain evidence="2 3">Pan216</strain>
    </source>
</reference>
<protein>
    <recommendedName>
        <fullName evidence="4">DUF481 domain-containing protein</fullName>
    </recommendedName>
</protein>
<feature type="compositionally biased region" description="Low complexity" evidence="1">
    <location>
        <begin position="70"/>
        <end position="91"/>
    </location>
</feature>
<name>A0A518AY85_9BACT</name>
<evidence type="ECO:0000313" key="2">
    <source>
        <dbReference type="EMBL" id="QDU59650.1"/>
    </source>
</evidence>
<dbReference type="AlphaFoldDB" id="A0A518AY85"/>
<gene>
    <name evidence="2" type="ORF">Pan216_04810</name>
</gene>
<evidence type="ECO:0000256" key="1">
    <source>
        <dbReference type="SAM" id="MobiDB-lite"/>
    </source>
</evidence>
<dbReference type="Proteomes" id="UP000317093">
    <property type="component" value="Chromosome"/>
</dbReference>
<accession>A0A518AY85</accession>
<sequence>MKLSLWLVLLFNGSPGMDPSGAPEAAAPRPANWEDVEIIEIDSLPMRGYLTPSPEGAAKPSQDTKTSPGASSADKSPSTDSSDSADSSAPKLGPPNKLQRLKRLRQFEYEVEVVARDAAEIVTVRASDVPPVLGTLLGPIRDANLLLPAPLDPFGENPIDANELPEREPEFSFQKQRQLLGTKLASRVDTDESKSVWNWEAEAGGSFRQGNVSSTNVQGAFRTNRRSKLGFFSASINGYFDKQQNADLNQRAVAQVTLDRNLRGRWVVYGKDDLEHDQAAQVIIRNVSSSGLGYRFIDRLEERLLVRTGPTLSQVVYTQEAETPNELRSGWLLEGEYRRLIGESARIEWSGTAFPDFNSEQAVRVNNDAAILFPIGGVTSHWKWKIGVNHRYQLDPVNDAKPSDVTAYFNILYAN</sequence>
<proteinExistence type="predicted"/>
<keyword evidence="3" id="KW-1185">Reference proteome</keyword>
<feature type="region of interest" description="Disordered" evidence="1">
    <location>
        <begin position="47"/>
        <end position="99"/>
    </location>
</feature>
<dbReference type="InterPro" id="IPR007433">
    <property type="entry name" value="DUF481"/>
</dbReference>
<evidence type="ECO:0008006" key="4">
    <source>
        <dbReference type="Google" id="ProtNLM"/>
    </source>
</evidence>
<dbReference type="KEGG" id="knv:Pan216_04810"/>